<gene>
    <name evidence="2" type="ORF">AGRA3207_005538</name>
</gene>
<evidence type="ECO:0000313" key="3">
    <source>
        <dbReference type="Proteomes" id="UP001049518"/>
    </source>
</evidence>
<organism evidence="2 3">
    <name type="scientific">Actinomadura graeca</name>
    <dbReference type="NCBI Taxonomy" id="2750812"/>
    <lineage>
        <taxon>Bacteria</taxon>
        <taxon>Bacillati</taxon>
        <taxon>Actinomycetota</taxon>
        <taxon>Actinomycetes</taxon>
        <taxon>Streptosporangiales</taxon>
        <taxon>Thermomonosporaceae</taxon>
        <taxon>Actinomadura</taxon>
    </lineage>
</organism>
<evidence type="ECO:0000313" key="2">
    <source>
        <dbReference type="EMBL" id="QXJ24254.1"/>
    </source>
</evidence>
<proteinExistence type="predicted"/>
<keyword evidence="1" id="KW-0812">Transmembrane</keyword>
<keyword evidence="1" id="KW-1133">Transmembrane helix</keyword>
<name>A0ABX8QZM0_9ACTN</name>
<protein>
    <submittedName>
        <fullName evidence="2">DUF3307 domain-containing protein</fullName>
    </submittedName>
</protein>
<dbReference type="Proteomes" id="UP001049518">
    <property type="component" value="Chromosome"/>
</dbReference>
<evidence type="ECO:0000256" key="1">
    <source>
        <dbReference type="SAM" id="Phobius"/>
    </source>
</evidence>
<dbReference type="RefSeq" id="WP_231329954.1">
    <property type="nucleotide sequence ID" value="NZ_CP059572.1"/>
</dbReference>
<keyword evidence="1" id="KW-0472">Membrane</keyword>
<sequence>MARGKKTSWWPAVAHGLAYTLPFAALTRSPLALLVIGGTHIVIDRFQMARHVGWARDHLAPRGAWPDRAALGVRAEGKEHAIEIVADNTMHLLINTAALTWLA</sequence>
<feature type="transmembrane region" description="Helical" evidence="1">
    <location>
        <begin position="20"/>
        <end position="43"/>
    </location>
</feature>
<keyword evidence="3" id="KW-1185">Reference proteome</keyword>
<dbReference type="EMBL" id="CP059572">
    <property type="protein sequence ID" value="QXJ24254.1"/>
    <property type="molecule type" value="Genomic_DNA"/>
</dbReference>
<reference evidence="2" key="1">
    <citation type="submission" date="2020-07" db="EMBL/GenBank/DDBJ databases">
        <authorList>
            <person name="Tarantini F.S."/>
            <person name="Hong K.W."/>
            <person name="Chan K.G."/>
        </authorList>
    </citation>
    <scope>NUCLEOTIDE SEQUENCE</scope>
    <source>
        <strain evidence="2">32-07</strain>
    </source>
</reference>
<accession>A0ABX8QZM0</accession>